<evidence type="ECO:0000256" key="3">
    <source>
        <dbReference type="SAM" id="SignalP"/>
    </source>
</evidence>
<accession>A0A8B8BLQ7</accession>
<evidence type="ECO:0000313" key="6">
    <source>
        <dbReference type="RefSeq" id="XP_022304257.1"/>
    </source>
</evidence>
<dbReference type="GeneID" id="111111524"/>
<feature type="chain" id="PRO_5044666045" evidence="3">
    <location>
        <begin position="23"/>
        <end position="421"/>
    </location>
</feature>
<dbReference type="RefSeq" id="XP_022304257.1">
    <property type="nucleotide sequence ID" value="XM_022448549.1"/>
</dbReference>
<protein>
    <submittedName>
        <fullName evidence="5 6">Uncharacterized protein LOC111111524</fullName>
    </submittedName>
</protein>
<evidence type="ECO:0000313" key="4">
    <source>
        <dbReference type="Proteomes" id="UP000694844"/>
    </source>
</evidence>
<sequence>MQLVSVAAFLCLLDYSFRGVEANVPSPTVTRPQLQIVYNDKLRQAMKRFNITEADMSEMLTSYTESGTSPTITKSILNPETGLQETITLDFQGFAQEWSTPKPATPTNNATAAPTAAAKRAAVRVSAPVEDDVRGQLDTRDLERVEEQKRHLMRGMMVLDAESTDLTADFESGRITQHLYRQRMLDNRELYKALMTQLIKIQSILENYKTTNPGSARRDSSRVVSSPSNSTVTSSNVVPSQHQQVTPDSPQSLQADAAGIQERQRVLEELRQQNALLKLRLREEQERLSSAGQGVGASVRPGDSRLFRNTPVLISDSFQGAFRRQSPRRQSPSVQDNTLPVVQDPDIFVYPLVTAADEPMTEGSADGIITPQTFTSASSLLNTANGRRLDDTRESLLAEYQQLQSRKRVINQILRRSRVRV</sequence>
<reference evidence="5 6" key="1">
    <citation type="submission" date="2025-04" db="UniProtKB">
        <authorList>
            <consortium name="RefSeq"/>
        </authorList>
    </citation>
    <scope>IDENTIFICATION</scope>
    <source>
        <tissue evidence="5 6">Whole sample</tissue>
    </source>
</reference>
<feature type="signal peptide" evidence="3">
    <location>
        <begin position="1"/>
        <end position="22"/>
    </location>
</feature>
<proteinExistence type="predicted"/>
<feature type="compositionally biased region" description="Low complexity" evidence="2">
    <location>
        <begin position="222"/>
        <end position="240"/>
    </location>
</feature>
<feature type="compositionally biased region" description="Polar residues" evidence="2">
    <location>
        <begin position="241"/>
        <end position="254"/>
    </location>
</feature>
<dbReference type="OrthoDB" id="10555298at2759"/>
<keyword evidence="4" id="KW-1185">Reference proteome</keyword>
<dbReference type="AlphaFoldDB" id="A0A8B8BLQ7"/>
<name>A0A8B8BLQ7_CRAVI</name>
<evidence type="ECO:0000256" key="1">
    <source>
        <dbReference type="SAM" id="Coils"/>
    </source>
</evidence>
<dbReference type="Proteomes" id="UP000694844">
    <property type="component" value="Chromosome 9"/>
</dbReference>
<keyword evidence="3" id="KW-0732">Signal</keyword>
<feature type="coiled-coil region" evidence="1">
    <location>
        <begin position="260"/>
        <end position="287"/>
    </location>
</feature>
<dbReference type="KEGG" id="cvn:111111524"/>
<feature type="region of interest" description="Disordered" evidence="2">
    <location>
        <begin position="210"/>
        <end position="256"/>
    </location>
</feature>
<organism evidence="4 6">
    <name type="scientific">Crassostrea virginica</name>
    <name type="common">Eastern oyster</name>
    <dbReference type="NCBI Taxonomy" id="6565"/>
    <lineage>
        <taxon>Eukaryota</taxon>
        <taxon>Metazoa</taxon>
        <taxon>Spiralia</taxon>
        <taxon>Lophotrochozoa</taxon>
        <taxon>Mollusca</taxon>
        <taxon>Bivalvia</taxon>
        <taxon>Autobranchia</taxon>
        <taxon>Pteriomorphia</taxon>
        <taxon>Ostreida</taxon>
        <taxon>Ostreoidea</taxon>
        <taxon>Ostreidae</taxon>
        <taxon>Crassostrea</taxon>
    </lineage>
</organism>
<evidence type="ECO:0000256" key="2">
    <source>
        <dbReference type="SAM" id="MobiDB-lite"/>
    </source>
</evidence>
<dbReference type="RefSeq" id="XP_022304256.1">
    <property type="nucleotide sequence ID" value="XM_022448548.1"/>
</dbReference>
<gene>
    <name evidence="5 6" type="primary">LOC111111524</name>
</gene>
<keyword evidence="1" id="KW-0175">Coiled coil</keyword>
<evidence type="ECO:0000313" key="5">
    <source>
        <dbReference type="RefSeq" id="XP_022304256.1"/>
    </source>
</evidence>